<evidence type="ECO:0000256" key="8">
    <source>
        <dbReference type="SAM" id="SignalP"/>
    </source>
</evidence>
<evidence type="ECO:0000256" key="1">
    <source>
        <dbReference type="ARBA" id="ARBA00001947"/>
    </source>
</evidence>
<evidence type="ECO:0000256" key="4">
    <source>
        <dbReference type="ARBA" id="ARBA00022723"/>
    </source>
</evidence>
<comment type="caution">
    <text evidence="11">The sequence shown here is derived from an EMBL/GenBank/DDBJ whole genome shotgun (WGS) entry which is preliminary data.</text>
</comment>
<dbReference type="Gene3D" id="1.10.1380.10">
    <property type="entry name" value="Neutral endopeptidase , domain2"/>
    <property type="match status" value="1"/>
</dbReference>
<evidence type="ECO:0000256" key="2">
    <source>
        <dbReference type="ARBA" id="ARBA00007357"/>
    </source>
</evidence>
<evidence type="ECO:0000313" key="13">
    <source>
        <dbReference type="Proteomes" id="UP000675747"/>
    </source>
</evidence>
<feature type="domain" description="Peptidase M13 C-terminal" evidence="9">
    <location>
        <begin position="471"/>
        <end position="658"/>
    </location>
</feature>
<keyword evidence="6" id="KW-0862">Zinc</keyword>
<dbReference type="RefSeq" id="WP_211927052.1">
    <property type="nucleotide sequence ID" value="NZ_JAGQFT020000002.1"/>
</dbReference>
<feature type="chain" id="PRO_5042774225" evidence="8">
    <location>
        <begin position="24"/>
        <end position="665"/>
    </location>
</feature>
<reference evidence="11" key="2">
    <citation type="submission" date="2021-04" db="EMBL/GenBank/DDBJ databases">
        <authorList>
            <person name="Karlyshev A.V."/>
        </authorList>
    </citation>
    <scope>NUCLEOTIDE SEQUENCE</scope>
    <source>
        <strain evidence="11">LMG 29479</strain>
    </source>
</reference>
<evidence type="ECO:0000313" key="12">
    <source>
        <dbReference type="EMBL" id="MBS7456205.1"/>
    </source>
</evidence>
<dbReference type="InterPro" id="IPR042089">
    <property type="entry name" value="Peptidase_M13_dom_2"/>
</dbReference>
<evidence type="ECO:0000256" key="3">
    <source>
        <dbReference type="ARBA" id="ARBA00022670"/>
    </source>
</evidence>
<dbReference type="EMBL" id="JAGQFT010000102">
    <property type="protein sequence ID" value="MBR0563132.1"/>
    <property type="molecule type" value="Genomic_DNA"/>
</dbReference>
<feature type="domain" description="Peptidase M13 N-terminal" evidence="10">
    <location>
        <begin position="38"/>
        <end position="414"/>
    </location>
</feature>
<dbReference type="Pfam" id="PF05649">
    <property type="entry name" value="Peptidase_M13_N"/>
    <property type="match status" value="1"/>
</dbReference>
<keyword evidence="4" id="KW-0479">Metal-binding</keyword>
<dbReference type="InterPro" id="IPR008753">
    <property type="entry name" value="Peptidase_M13_N"/>
</dbReference>
<keyword evidence="7" id="KW-0482">Metalloprotease</keyword>
<organism evidence="11">
    <name type="scientific">Coralloluteibacterium stylophorae</name>
    <dbReference type="NCBI Taxonomy" id="1776034"/>
    <lineage>
        <taxon>Bacteria</taxon>
        <taxon>Pseudomonadati</taxon>
        <taxon>Pseudomonadota</taxon>
        <taxon>Gammaproteobacteria</taxon>
        <taxon>Lysobacterales</taxon>
        <taxon>Lysobacteraceae</taxon>
        <taxon>Coralloluteibacterium</taxon>
    </lineage>
</organism>
<dbReference type="Pfam" id="PF01431">
    <property type="entry name" value="Peptidase_M13"/>
    <property type="match status" value="1"/>
</dbReference>
<evidence type="ECO:0000256" key="6">
    <source>
        <dbReference type="ARBA" id="ARBA00022833"/>
    </source>
</evidence>
<keyword evidence="5" id="KW-0378">Hydrolase</keyword>
<keyword evidence="13" id="KW-1185">Reference proteome</keyword>
<dbReference type="InterPro" id="IPR000718">
    <property type="entry name" value="Peptidase_M13"/>
</dbReference>
<comment type="cofactor">
    <cofactor evidence="1">
        <name>Zn(2+)</name>
        <dbReference type="ChEBI" id="CHEBI:29105"/>
    </cofactor>
</comment>
<keyword evidence="3" id="KW-0645">Protease</keyword>
<dbReference type="GO" id="GO:0016485">
    <property type="term" value="P:protein processing"/>
    <property type="evidence" value="ECO:0007669"/>
    <property type="project" value="TreeGrafter"/>
</dbReference>
<dbReference type="AlphaFoldDB" id="A0A8J7VUG0"/>
<evidence type="ECO:0000256" key="5">
    <source>
        <dbReference type="ARBA" id="ARBA00022801"/>
    </source>
</evidence>
<sequence>MPRRHPLALAVLLGATALSSASAALAQAAQAPAAPAACVDFYGHVNQAWLAANPLPPGAEAFGQLDQLNARALEQQREILNSAMTAPQTPRQRLLGDFWASGLDTAAIEAAGAAAIQPLLAKVDAVKRPGDLGEVVGELHAAGVPVLFNFAADIDLKDFSRTVGYASQGGLGLPDPDYYTRTDADAQALLGRYRAYVEAILAAMGTREAELGAKSGTILQVEILLARASTRLDDLRDPRAAYNMVGVRELRKSYPNLGFKDFLDAQDVSADSISVAQPGFFEQLDALLASVPLEQWQLYLRYQVASSMAPYMGDAFLSPYLELYGHVLRGAERAPPREVLLMDYVINPTLGELVGEEYVERFLSPAAREAGDRIGAGLKTALGESIDAANWLGDDAKAEARAKLEALDIEIGAPQQRRIDFSALQFDRARFAANVLAVAAERHRQEMARIGKDDAAERRWPTLPQVPDVSYILDENRLVVTAAMMQPPVFDAAGDAASNYGALGALMGNQMAHAFDAVGNYVDSRHQLRQWWSEADRTAWDQRTKALVAQYDAFSPEAGLRVRGAQTREENAADLAGLEIALDAWRAAEPQADAAATQRFFEGWARLWAQHITPGELKLRLATDVHAPAQYRVNGPLANLPAFGEAFQCSAGQPMVTAEPAGIWH</sequence>
<dbReference type="Proteomes" id="UP000675747">
    <property type="component" value="Unassembled WGS sequence"/>
</dbReference>
<dbReference type="SUPFAM" id="SSF55486">
    <property type="entry name" value="Metalloproteases ('zincins'), catalytic domain"/>
    <property type="match status" value="1"/>
</dbReference>
<comment type="similarity">
    <text evidence="2">Belongs to the peptidase M13 family.</text>
</comment>
<dbReference type="PRINTS" id="PR00786">
    <property type="entry name" value="NEPRILYSIN"/>
</dbReference>
<protein>
    <submittedName>
        <fullName evidence="11">M13 family metallopeptidase</fullName>
    </submittedName>
</protein>
<evidence type="ECO:0000313" key="11">
    <source>
        <dbReference type="EMBL" id="MBR0563132.1"/>
    </source>
</evidence>
<dbReference type="InterPro" id="IPR024079">
    <property type="entry name" value="MetalloPept_cat_dom_sf"/>
</dbReference>
<reference evidence="12 13" key="1">
    <citation type="journal article" date="2021" name="Microbiol. Resour. Announc.">
        <title>Draft Genome Sequence of Coralloluteibacterium stylophorae LMG 29479T.</title>
        <authorList>
            <person name="Karlyshev A.V."/>
            <person name="Kudryashova E.B."/>
            <person name="Ariskina E.V."/>
            <person name="Conroy A.P."/>
            <person name="Abidueva E.Y."/>
        </authorList>
    </citation>
    <scope>NUCLEOTIDE SEQUENCE [LARGE SCALE GENOMIC DNA]</scope>
    <source>
        <strain evidence="12 13">LMG 29479</strain>
    </source>
</reference>
<dbReference type="PROSITE" id="PS51885">
    <property type="entry name" value="NEPRILYSIN"/>
    <property type="match status" value="1"/>
</dbReference>
<dbReference type="PANTHER" id="PTHR11733:SF167">
    <property type="entry name" value="FI17812P1-RELATED"/>
    <property type="match status" value="1"/>
</dbReference>
<dbReference type="GO" id="GO:0004222">
    <property type="term" value="F:metalloendopeptidase activity"/>
    <property type="evidence" value="ECO:0007669"/>
    <property type="project" value="InterPro"/>
</dbReference>
<dbReference type="PANTHER" id="PTHR11733">
    <property type="entry name" value="ZINC METALLOPROTEASE FAMILY M13 NEPRILYSIN-RELATED"/>
    <property type="match status" value="1"/>
</dbReference>
<proteinExistence type="inferred from homology"/>
<feature type="signal peptide" evidence="8">
    <location>
        <begin position="1"/>
        <end position="23"/>
    </location>
</feature>
<accession>A0A8J7VUG0</accession>
<dbReference type="InterPro" id="IPR018497">
    <property type="entry name" value="Peptidase_M13_C"/>
</dbReference>
<gene>
    <name evidence="12" type="ORF">KB893_003525</name>
    <name evidence="11" type="ORF">KB893_11510</name>
</gene>
<keyword evidence="8" id="KW-0732">Signal</keyword>
<dbReference type="EMBL" id="JAGQFT020000002">
    <property type="protein sequence ID" value="MBS7456205.1"/>
    <property type="molecule type" value="Genomic_DNA"/>
</dbReference>
<name>A0A8J7VUG0_9GAMM</name>
<evidence type="ECO:0000259" key="10">
    <source>
        <dbReference type="Pfam" id="PF05649"/>
    </source>
</evidence>
<dbReference type="GO" id="GO:0046872">
    <property type="term" value="F:metal ion binding"/>
    <property type="evidence" value="ECO:0007669"/>
    <property type="project" value="UniProtKB-KW"/>
</dbReference>
<dbReference type="CDD" id="cd08662">
    <property type="entry name" value="M13"/>
    <property type="match status" value="1"/>
</dbReference>
<evidence type="ECO:0000256" key="7">
    <source>
        <dbReference type="ARBA" id="ARBA00023049"/>
    </source>
</evidence>
<dbReference type="Gene3D" id="3.40.390.10">
    <property type="entry name" value="Collagenase (Catalytic Domain)"/>
    <property type="match status" value="1"/>
</dbReference>
<evidence type="ECO:0000259" key="9">
    <source>
        <dbReference type="Pfam" id="PF01431"/>
    </source>
</evidence>
<dbReference type="GO" id="GO:0005886">
    <property type="term" value="C:plasma membrane"/>
    <property type="evidence" value="ECO:0007669"/>
    <property type="project" value="TreeGrafter"/>
</dbReference>